<keyword evidence="3" id="KW-1185">Reference proteome</keyword>
<evidence type="ECO:0000313" key="3">
    <source>
        <dbReference type="Proteomes" id="UP000319817"/>
    </source>
</evidence>
<reference evidence="2 3" key="1">
    <citation type="submission" date="2019-02" db="EMBL/GenBank/DDBJ databases">
        <title>Deep-cultivation of Planctomycetes and their phenomic and genomic characterization uncovers novel biology.</title>
        <authorList>
            <person name="Wiegand S."/>
            <person name="Jogler M."/>
            <person name="Boedeker C."/>
            <person name="Pinto D."/>
            <person name="Vollmers J."/>
            <person name="Rivas-Marin E."/>
            <person name="Kohn T."/>
            <person name="Peeters S.H."/>
            <person name="Heuer A."/>
            <person name="Rast P."/>
            <person name="Oberbeckmann S."/>
            <person name="Bunk B."/>
            <person name="Jeske O."/>
            <person name="Meyerdierks A."/>
            <person name="Storesund J.E."/>
            <person name="Kallscheuer N."/>
            <person name="Luecker S."/>
            <person name="Lage O.M."/>
            <person name="Pohl T."/>
            <person name="Merkel B.J."/>
            <person name="Hornburger P."/>
            <person name="Mueller R.-W."/>
            <person name="Bruemmer F."/>
            <person name="Labrenz M."/>
            <person name="Spormann A.M."/>
            <person name="Op den Camp H."/>
            <person name="Overmann J."/>
            <person name="Amann R."/>
            <person name="Jetten M.S.M."/>
            <person name="Mascher T."/>
            <person name="Medema M.H."/>
            <person name="Devos D.P."/>
            <person name="Kaster A.-K."/>
            <person name="Ovreas L."/>
            <person name="Rohde M."/>
            <person name="Galperin M.Y."/>
            <person name="Jogler C."/>
        </authorList>
    </citation>
    <scope>NUCLEOTIDE SEQUENCE [LARGE SCALE GENOMIC DNA]</scope>
    <source>
        <strain evidence="2 3">K23_9</strain>
    </source>
</reference>
<dbReference type="RefSeq" id="WP_145421371.1">
    <property type="nucleotide sequence ID" value="NZ_CP036526.1"/>
</dbReference>
<organism evidence="2 3">
    <name type="scientific">Stieleria marina</name>
    <dbReference type="NCBI Taxonomy" id="1930275"/>
    <lineage>
        <taxon>Bacteria</taxon>
        <taxon>Pseudomonadati</taxon>
        <taxon>Planctomycetota</taxon>
        <taxon>Planctomycetia</taxon>
        <taxon>Pirellulales</taxon>
        <taxon>Pirellulaceae</taxon>
        <taxon>Stieleria</taxon>
    </lineage>
</organism>
<dbReference type="OrthoDB" id="269512at2"/>
<protein>
    <submittedName>
        <fullName evidence="2">Uncharacterized protein</fullName>
    </submittedName>
</protein>
<feature type="signal peptide" evidence="1">
    <location>
        <begin position="1"/>
        <end position="20"/>
    </location>
</feature>
<evidence type="ECO:0000313" key="2">
    <source>
        <dbReference type="EMBL" id="QDT13638.1"/>
    </source>
</evidence>
<sequence length="366" mass="40809" precursor="true">MTIYRLIALLVVMVASPCLADEPQDDAIQHWGEVVDPDGDCAVTATGKELNIQFGIGMHSLDAESNGMNSPRVVQWIKGDFAIETTVHGDLPMPKLNFLQTWGYVSGGLVLIQNRRNYIRLERAGFTSGDGTWHYANFEQRIDAQRTRTGKFADFPVHSDKPVQLRLEVKGEDVRALVRHIGDDWHELGTAKMPGRVELYAGVSGVKTDFLKASVKFSDFDLTRNFVPVKAKSESDINLEQLRIFLRQPDANPDLKNVFRKVADLQSRGVKVGEMTEDQQLQLIDDAISLGTNKPAGLKGYLGPSIARKLAKNFQDAQLPEKAIRIYQKLADALETEQDASLKEPIDSLRKSAQEMLDELATKHVP</sequence>
<accession>A0A517P2R5</accession>
<dbReference type="EMBL" id="CP036526">
    <property type="protein sequence ID" value="QDT13638.1"/>
    <property type="molecule type" value="Genomic_DNA"/>
</dbReference>
<feature type="chain" id="PRO_5021945860" evidence="1">
    <location>
        <begin position="21"/>
        <end position="366"/>
    </location>
</feature>
<dbReference type="Proteomes" id="UP000319817">
    <property type="component" value="Chromosome"/>
</dbReference>
<proteinExistence type="predicted"/>
<name>A0A517P2R5_9BACT</name>
<evidence type="ECO:0000256" key="1">
    <source>
        <dbReference type="SAM" id="SignalP"/>
    </source>
</evidence>
<dbReference type="Gene3D" id="2.60.120.200">
    <property type="match status" value="1"/>
</dbReference>
<dbReference type="AlphaFoldDB" id="A0A517P2R5"/>
<gene>
    <name evidence="2" type="ORF">K239x_56580</name>
</gene>
<keyword evidence="1" id="KW-0732">Signal</keyword>